<dbReference type="GO" id="GO:0016151">
    <property type="term" value="F:nickel cation binding"/>
    <property type="evidence" value="ECO:0007669"/>
    <property type="project" value="UniProtKB-UniRule"/>
</dbReference>
<evidence type="ECO:0000313" key="5">
    <source>
        <dbReference type="EMBL" id="KAA9008190.1"/>
    </source>
</evidence>
<accession>A0A5J5GJG1</accession>
<reference evidence="5 6" key="1">
    <citation type="submission" date="2019-09" db="EMBL/GenBank/DDBJ databases">
        <authorList>
            <person name="Park J.-S."/>
            <person name="Choi H.-J."/>
        </authorList>
    </citation>
    <scope>NUCLEOTIDE SEQUENCE [LARGE SCALE GENOMIC DNA]</scope>
    <source>
        <strain evidence="5 6">176SS1-4</strain>
    </source>
</reference>
<dbReference type="GO" id="GO:0005737">
    <property type="term" value="C:cytoplasm"/>
    <property type="evidence" value="ECO:0007669"/>
    <property type="project" value="UniProtKB-SubCell"/>
</dbReference>
<dbReference type="EMBL" id="VYQE01000003">
    <property type="protein sequence ID" value="KAA9008190.1"/>
    <property type="molecule type" value="Genomic_DNA"/>
</dbReference>
<comment type="subunit">
    <text evidence="3">UreD, UreF and UreG form a complex that acts as a GTP-hydrolysis-dependent molecular chaperone, activating the urease apoprotein by helping to assemble the nickel containing metallocenter of UreC. The UreE protein probably delivers the nickel.</text>
</comment>
<dbReference type="AlphaFoldDB" id="A0A5J5GJG1"/>
<dbReference type="HAMAP" id="MF_01384">
    <property type="entry name" value="UreD"/>
    <property type="match status" value="1"/>
</dbReference>
<name>A0A5J5GJG1_9RHOB</name>
<evidence type="ECO:0000256" key="4">
    <source>
        <dbReference type="SAM" id="MobiDB-lite"/>
    </source>
</evidence>
<evidence type="ECO:0000313" key="6">
    <source>
        <dbReference type="Proteomes" id="UP000326554"/>
    </source>
</evidence>
<keyword evidence="3" id="KW-0996">Nickel insertion</keyword>
<evidence type="ECO:0000256" key="1">
    <source>
        <dbReference type="ARBA" id="ARBA00007177"/>
    </source>
</evidence>
<dbReference type="PANTHER" id="PTHR33643">
    <property type="entry name" value="UREASE ACCESSORY PROTEIN D"/>
    <property type="match status" value="1"/>
</dbReference>
<dbReference type="Pfam" id="PF01774">
    <property type="entry name" value="UreD"/>
    <property type="match status" value="1"/>
</dbReference>
<comment type="subcellular location">
    <subcellularLocation>
        <location evidence="3">Cytoplasm</location>
    </subcellularLocation>
</comment>
<protein>
    <recommendedName>
        <fullName evidence="3">Urease accessory protein UreD</fullName>
    </recommendedName>
</protein>
<proteinExistence type="inferred from homology"/>
<dbReference type="RefSeq" id="WP_150445473.1">
    <property type="nucleotide sequence ID" value="NZ_VYQE01000003.1"/>
</dbReference>
<organism evidence="5 6">
    <name type="scientific">Histidinibacterium aquaticum</name>
    <dbReference type="NCBI Taxonomy" id="2613962"/>
    <lineage>
        <taxon>Bacteria</taxon>
        <taxon>Pseudomonadati</taxon>
        <taxon>Pseudomonadota</taxon>
        <taxon>Alphaproteobacteria</taxon>
        <taxon>Rhodobacterales</taxon>
        <taxon>Paracoccaceae</taxon>
        <taxon>Histidinibacterium</taxon>
    </lineage>
</organism>
<evidence type="ECO:0000256" key="2">
    <source>
        <dbReference type="ARBA" id="ARBA00023186"/>
    </source>
</evidence>
<dbReference type="Proteomes" id="UP000326554">
    <property type="component" value="Unassembled WGS sequence"/>
</dbReference>
<feature type="region of interest" description="Disordered" evidence="4">
    <location>
        <begin position="1"/>
        <end position="21"/>
    </location>
</feature>
<keyword evidence="2 3" id="KW-0143">Chaperone</keyword>
<keyword evidence="6" id="KW-1185">Reference proteome</keyword>
<comment type="caution">
    <text evidence="5">The sequence shown here is derived from an EMBL/GenBank/DDBJ whole genome shotgun (WGS) entry which is preliminary data.</text>
</comment>
<evidence type="ECO:0000256" key="3">
    <source>
        <dbReference type="HAMAP-Rule" id="MF_01384"/>
    </source>
</evidence>
<dbReference type="PANTHER" id="PTHR33643:SF1">
    <property type="entry name" value="UREASE ACCESSORY PROTEIN D"/>
    <property type="match status" value="1"/>
</dbReference>
<comment type="similarity">
    <text evidence="1 3">Belongs to the UreD family.</text>
</comment>
<comment type="function">
    <text evidence="3">Required for maturation of urease via the functional incorporation of the urease nickel metallocenter.</text>
</comment>
<dbReference type="InterPro" id="IPR002669">
    <property type="entry name" value="UreD"/>
</dbReference>
<keyword evidence="3" id="KW-0963">Cytoplasm</keyword>
<gene>
    <name evidence="3" type="primary">ureD</name>
    <name evidence="5" type="ORF">F3S47_11875</name>
</gene>
<sequence length="275" mass="29607">MNAPTPLTLPSQPRTRGTGRLSTRLAGGRTRIGTLYQQGSFKILFPGTPGPALEAVTLNTSGGLTGGDRIGFEAEAGQGTALTLSTQAAERAYGSRDPEPARMRTSLTAREGAALHWLPQETILYQHCDLDRRLRVDLAEDAVFLGMETLVFGRRAMGERLTEARLADRWDIRRGGDRVFADALRLEGDVAARLADPFGARGAGAMATLVYAAPDAEAHLDALREALPAPSGVSLLREGLLAARLLAEDAYALRRLALPCLTRLARGPMPKVWRL</sequence>